<feature type="binding site" evidence="5">
    <location>
        <position position="314"/>
    </location>
    <ligand>
        <name>S-methyl-5'-thioadenosine</name>
        <dbReference type="ChEBI" id="CHEBI:17509"/>
    </ligand>
</feature>
<feature type="transmembrane region" description="Helical" evidence="5">
    <location>
        <begin position="139"/>
        <end position="159"/>
    </location>
</feature>
<comment type="catalytic activity">
    <reaction evidence="5">
        <text>S-adenosyl 3-(methylsulfanyl)propylamine + putrescine = S-methyl-5'-thioadenosine + spermidine + H(+)</text>
        <dbReference type="Rhea" id="RHEA:12721"/>
        <dbReference type="ChEBI" id="CHEBI:15378"/>
        <dbReference type="ChEBI" id="CHEBI:17509"/>
        <dbReference type="ChEBI" id="CHEBI:57443"/>
        <dbReference type="ChEBI" id="CHEBI:57834"/>
        <dbReference type="ChEBI" id="CHEBI:326268"/>
        <dbReference type="EC" id="2.5.1.16"/>
    </reaction>
</comment>
<dbReference type="InterPro" id="IPR001045">
    <property type="entry name" value="Spermi_synthase"/>
</dbReference>
<feature type="transmembrane region" description="Helical" evidence="5">
    <location>
        <begin position="41"/>
        <end position="61"/>
    </location>
</feature>
<protein>
    <recommendedName>
        <fullName evidence="5">Polyamine aminopropyltransferase</fullName>
    </recommendedName>
    <alternativeName>
        <fullName evidence="5">Putrescine aminopropyltransferase</fullName>
        <shortName evidence="5">PAPT</shortName>
    </alternativeName>
    <alternativeName>
        <fullName evidence="5">Spermidine synthase</fullName>
        <shortName evidence="5">SPDS</shortName>
        <shortName evidence="5">SPDSY</shortName>
        <ecNumber evidence="5">2.5.1.16</ecNumber>
    </alternativeName>
</protein>
<dbReference type="PANTHER" id="PTHR43317:SF1">
    <property type="entry name" value="THERMOSPERMINE SYNTHASE ACAULIS5"/>
    <property type="match status" value="1"/>
</dbReference>
<evidence type="ECO:0000256" key="6">
    <source>
        <dbReference type="PROSITE-ProRule" id="PRU00354"/>
    </source>
</evidence>
<feature type="transmembrane region" description="Helical" evidence="5">
    <location>
        <begin position="104"/>
        <end position="127"/>
    </location>
</feature>
<keyword evidence="5" id="KW-0812">Transmembrane</keyword>
<dbReference type="NCBIfam" id="NF037959">
    <property type="entry name" value="MFS_SpdSyn"/>
    <property type="match status" value="1"/>
</dbReference>
<feature type="binding site" evidence="5">
    <location>
        <position position="373"/>
    </location>
    <ligand>
        <name>S-methyl-5'-thioadenosine</name>
        <dbReference type="ChEBI" id="CHEBI:17509"/>
    </ligand>
</feature>
<evidence type="ECO:0000256" key="3">
    <source>
        <dbReference type="ARBA" id="ARBA00023066"/>
    </source>
</evidence>
<dbReference type="Gene3D" id="3.40.50.150">
    <property type="entry name" value="Vaccinia Virus protein VP39"/>
    <property type="match status" value="1"/>
</dbReference>
<gene>
    <name evidence="5" type="primary">speE</name>
    <name evidence="8" type="ORF">HELGO_WM27917</name>
</gene>
<keyword evidence="2 5" id="KW-0808">Transferase</keyword>
<sequence length="509" mass="57551">MTTAQRQQTALLAATFVIAVCGLIYELLAGTLSSYLMGNSIYQFSLVIGLFMSAMGLGAWASRFIENELPQNFVRLQLLVGLLGGLISPILFFAFAVIDNYTPLLVFLTLLLGAMLGIEIPLIIRILKDHFSLKTNLSNVFTADYIGALIAALLFPLVLIPQLGILQTGFVFGLINIGVGILALYVLRENISNKKGLWGLAALITAILITGLVLSSPFTNRMEKRLYQDQIIYSKDTQYQRLVLTKRHERLRFYINGALQFDSFDEYRYHESLVHPALAALPQAENVLILGGGDGLAVKQLLKYASIKAITLIDLDPEVTNLFKNNKQLKALNNNSLENNKVTIHNTDAWKFLEHDQQLYDVIIIDLPDPNSPSLSRLYTTSFYKLVKQHLSQQGVIVTQATSPFYTKDAFWSIVATLKDSDNNEDWYTLPYHTYIPSFGEWGFVMAARHQLKPSTLLLNTDNKYLDQDTLRQSFIFPKDMEATDVEINQLSSHQLLQYYDQGWKHWYQ</sequence>
<feature type="binding site" evidence="5">
    <location>
        <position position="270"/>
    </location>
    <ligand>
        <name>spermidine</name>
        <dbReference type="ChEBI" id="CHEBI:57834"/>
    </ligand>
</feature>
<keyword evidence="5" id="KW-0472">Membrane</keyword>
<comment type="subcellular location">
    <subcellularLocation>
        <location evidence="5">Cell membrane</location>
        <topology evidence="5">Multi-pass membrane protein</topology>
    </subcellularLocation>
</comment>
<dbReference type="GO" id="GO:0008295">
    <property type="term" value="P:spermidine biosynthetic process"/>
    <property type="evidence" value="ECO:0007669"/>
    <property type="project" value="UniProtKB-UniRule"/>
</dbReference>
<feature type="active site" description="Proton acceptor" evidence="5 6">
    <location>
        <position position="366"/>
    </location>
</feature>
<organism evidence="8">
    <name type="scientific">uncultured Thiotrichaceae bacterium</name>
    <dbReference type="NCBI Taxonomy" id="298394"/>
    <lineage>
        <taxon>Bacteria</taxon>
        <taxon>Pseudomonadati</taxon>
        <taxon>Pseudomonadota</taxon>
        <taxon>Gammaproteobacteria</taxon>
        <taxon>Thiotrichales</taxon>
        <taxon>Thiotrichaceae</taxon>
        <taxon>environmental samples</taxon>
    </lineage>
</organism>
<feature type="transmembrane region" description="Helical" evidence="5">
    <location>
        <begin position="73"/>
        <end position="98"/>
    </location>
</feature>
<dbReference type="EMBL" id="CACVAY010000002">
    <property type="protein sequence ID" value="CAA6800155.1"/>
    <property type="molecule type" value="Genomic_DNA"/>
</dbReference>
<dbReference type="InterPro" id="IPR029063">
    <property type="entry name" value="SAM-dependent_MTases_sf"/>
</dbReference>
<feature type="transmembrane region" description="Helical" evidence="5">
    <location>
        <begin position="197"/>
        <end position="218"/>
    </location>
</feature>
<proteinExistence type="inferred from homology"/>
<dbReference type="NCBIfam" id="NF002956">
    <property type="entry name" value="PRK03612.1"/>
    <property type="match status" value="1"/>
</dbReference>
<evidence type="ECO:0000256" key="2">
    <source>
        <dbReference type="ARBA" id="ARBA00022679"/>
    </source>
</evidence>
<evidence type="ECO:0000259" key="7">
    <source>
        <dbReference type="PROSITE" id="PS51006"/>
    </source>
</evidence>
<evidence type="ECO:0000256" key="4">
    <source>
        <dbReference type="ARBA" id="ARBA00023115"/>
    </source>
</evidence>
<dbReference type="InterPro" id="IPR030374">
    <property type="entry name" value="PABS"/>
</dbReference>
<dbReference type="PROSITE" id="PS51006">
    <property type="entry name" value="PABS_2"/>
    <property type="match status" value="1"/>
</dbReference>
<dbReference type="GO" id="GO:0010487">
    <property type="term" value="F:thermospermine synthase activity"/>
    <property type="evidence" value="ECO:0007669"/>
    <property type="project" value="UniProtKB-ARBA"/>
</dbReference>
<comment type="similarity">
    <text evidence="1 5">Belongs to the spermidine/spermine synthase family.</text>
</comment>
<dbReference type="InterPro" id="IPR036259">
    <property type="entry name" value="MFS_trans_sf"/>
</dbReference>
<dbReference type="GO" id="GO:0005886">
    <property type="term" value="C:plasma membrane"/>
    <property type="evidence" value="ECO:0007669"/>
    <property type="project" value="UniProtKB-SubCell"/>
</dbReference>
<dbReference type="GO" id="GO:0004766">
    <property type="term" value="F:spermidine synthase activity"/>
    <property type="evidence" value="ECO:0007669"/>
    <property type="project" value="UniProtKB-UniRule"/>
</dbReference>
<comment type="function">
    <text evidence="5">Catalyzes the irreversible transfer of a propylamine group from the amino donor S-adenosylmethioninamine (decarboxy-AdoMet) to putrescine (1,4-diaminobutane) to yield spermidine.</text>
</comment>
<comment type="caution">
    <text evidence="5">Lacks conserved residue(s) required for the propagation of feature annotation.</text>
</comment>
<accession>A0A6S6SBU0</accession>
<dbReference type="FunFam" id="3.40.50.150:FF:000088">
    <property type="entry name" value="Polyamine aminopropyltransferase"/>
    <property type="match status" value="1"/>
</dbReference>
<keyword evidence="5" id="KW-1133">Transmembrane helix</keyword>
<feature type="binding site" evidence="5">
    <location>
        <position position="240"/>
    </location>
    <ligand>
        <name>S-methyl-5'-thioadenosine</name>
        <dbReference type="ChEBI" id="CHEBI:17509"/>
    </ligand>
</feature>
<evidence type="ECO:0000256" key="1">
    <source>
        <dbReference type="ARBA" id="ARBA00007867"/>
    </source>
</evidence>
<dbReference type="AlphaFoldDB" id="A0A6S6SBU0"/>
<feature type="domain" description="PABS" evidence="7">
    <location>
        <begin position="206"/>
        <end position="449"/>
    </location>
</feature>
<feature type="transmembrane region" description="Helical" evidence="5">
    <location>
        <begin position="165"/>
        <end position="185"/>
    </location>
</feature>
<keyword evidence="5" id="KW-1003">Cell membrane</keyword>
<evidence type="ECO:0000256" key="5">
    <source>
        <dbReference type="HAMAP-Rule" id="MF_00198"/>
    </source>
</evidence>
<keyword evidence="3 5" id="KW-0745">Spermidine biosynthesis</keyword>
<name>A0A6S6SBU0_9GAMM</name>
<reference evidence="8" key="1">
    <citation type="submission" date="2020-01" db="EMBL/GenBank/DDBJ databases">
        <authorList>
            <person name="Meier V. D."/>
            <person name="Meier V D."/>
        </authorList>
    </citation>
    <scope>NUCLEOTIDE SEQUENCE</scope>
    <source>
        <strain evidence="8">HLG_WM_MAG_07</strain>
    </source>
</reference>
<dbReference type="UniPathway" id="UPA00248">
    <property type="reaction ID" value="UER00314"/>
</dbReference>
<keyword evidence="4 5" id="KW-0620">Polyamine biosynthesis</keyword>
<comment type="pathway">
    <text evidence="5">Amine and polyamine biosynthesis; spermidine biosynthesis; spermidine from putrescine: step 1/1.</text>
</comment>
<feature type="binding site" evidence="5">
    <location>
        <position position="294"/>
    </location>
    <ligand>
        <name>spermidine</name>
        <dbReference type="ChEBI" id="CHEBI:57834"/>
    </ligand>
</feature>
<dbReference type="SUPFAM" id="SSF53335">
    <property type="entry name" value="S-adenosyl-L-methionine-dependent methyltransferases"/>
    <property type="match status" value="1"/>
</dbReference>
<comment type="subunit">
    <text evidence="5">Homodimer or homotetramer.</text>
</comment>
<evidence type="ECO:0000313" key="8">
    <source>
        <dbReference type="EMBL" id="CAA6800155.1"/>
    </source>
</evidence>
<dbReference type="Pfam" id="PF01564">
    <property type="entry name" value="Spermine_synth"/>
    <property type="match status" value="1"/>
</dbReference>
<dbReference type="EC" id="2.5.1.16" evidence="5"/>
<dbReference type="SUPFAM" id="SSF103473">
    <property type="entry name" value="MFS general substrate transporter"/>
    <property type="match status" value="1"/>
</dbReference>
<feature type="binding site" evidence="5">
    <location>
        <begin position="348"/>
        <end position="349"/>
    </location>
    <ligand>
        <name>S-methyl-5'-thioadenosine</name>
        <dbReference type="ChEBI" id="CHEBI:17509"/>
    </ligand>
</feature>
<feature type="transmembrane region" description="Helical" evidence="5">
    <location>
        <begin position="12"/>
        <end position="35"/>
    </location>
</feature>
<dbReference type="HAMAP" id="MF_00198">
    <property type="entry name" value="Spermidine_synth"/>
    <property type="match status" value="1"/>
</dbReference>
<dbReference type="CDD" id="cd02440">
    <property type="entry name" value="AdoMet_MTases"/>
    <property type="match status" value="1"/>
</dbReference>
<dbReference type="PANTHER" id="PTHR43317">
    <property type="entry name" value="THERMOSPERMINE SYNTHASE ACAULIS5"/>
    <property type="match status" value="1"/>
</dbReference>